<feature type="region of interest" description="Disordered" evidence="1">
    <location>
        <begin position="286"/>
        <end position="321"/>
    </location>
</feature>
<feature type="region of interest" description="Disordered" evidence="1">
    <location>
        <begin position="598"/>
        <end position="630"/>
    </location>
</feature>
<evidence type="ECO:0000313" key="3">
    <source>
        <dbReference type="Proteomes" id="UP001627154"/>
    </source>
</evidence>
<sequence length="630" mass="71228">MGDVEQRQPPQPNGPRQSELRRARLSRIIEHLATEYGSACASAHRRKLQGDQDEIEADTKLVEDKRDARAPADELVLRIEELMGGPGHSRARLRFVNYIARSVRRRVISDLYEFFDEPNGLRPNDPRALYLAGMYKQYELEAKPQDEIIKEKERRLAAGDKSRKMREHKRSPPPQSLLIEEIDDEAADCGLSLAQRFCRGILKPQLQPGCRPASEYRDITAMVMQQLSERLGYEAKCDDRKSQQMRALADAMARWVVGLLEQLAEARRRELEMECLRRRKAQEEKEAKMALAQQQALQDLAEDSGQGSSDDEEEEGDDTDDADLLKQLCAGVPREGDEECVRPTMICDDDDDADGQGDGAGDDGAVCDIPEGDDQCQMDEAGACLKRSEEVQAATCAAPVDCQTDEGNCLCEQLERNKPSDLPFVTFAKIIEALFCALEREPPVMPGQPEVDRLHRAIYEKFEDILDGEKKDILKQDSKLRDLLNVATGKIAVWLSRKLDSQIKRALAEHPAEVESKEIRHWSQDIVRQADVAENWCNWIEQVAREAAELKRPQRGEYCRWTGGVQKTCMRYRKAYLETLHEQHHNDMMLRGREVVKTGEKRPPPPELGETFVGCSEPDPNADAGCSSAC</sequence>
<gene>
    <name evidence="2" type="ORF">TKK_009904</name>
</gene>
<comment type="caution">
    <text evidence="2">The sequence shown here is derived from an EMBL/GenBank/DDBJ whole genome shotgun (WGS) entry which is preliminary data.</text>
</comment>
<proteinExistence type="predicted"/>
<feature type="compositionally biased region" description="Low complexity" evidence="1">
    <location>
        <begin position="289"/>
        <end position="308"/>
    </location>
</feature>
<feature type="region of interest" description="Disordered" evidence="1">
    <location>
        <begin position="155"/>
        <end position="174"/>
    </location>
</feature>
<organism evidence="2 3">
    <name type="scientific">Trichogramma kaykai</name>
    <dbReference type="NCBI Taxonomy" id="54128"/>
    <lineage>
        <taxon>Eukaryota</taxon>
        <taxon>Metazoa</taxon>
        <taxon>Ecdysozoa</taxon>
        <taxon>Arthropoda</taxon>
        <taxon>Hexapoda</taxon>
        <taxon>Insecta</taxon>
        <taxon>Pterygota</taxon>
        <taxon>Neoptera</taxon>
        <taxon>Endopterygota</taxon>
        <taxon>Hymenoptera</taxon>
        <taxon>Apocrita</taxon>
        <taxon>Proctotrupomorpha</taxon>
        <taxon>Chalcidoidea</taxon>
        <taxon>Trichogrammatidae</taxon>
        <taxon>Trichogramma</taxon>
    </lineage>
</organism>
<dbReference type="Proteomes" id="UP001627154">
    <property type="component" value="Unassembled WGS sequence"/>
</dbReference>
<dbReference type="EMBL" id="JBJJXI010000074">
    <property type="protein sequence ID" value="KAL3396031.1"/>
    <property type="molecule type" value="Genomic_DNA"/>
</dbReference>
<feature type="compositionally biased region" description="Acidic residues" evidence="1">
    <location>
        <begin position="309"/>
        <end position="321"/>
    </location>
</feature>
<accession>A0ABD2WSC7</accession>
<protein>
    <submittedName>
        <fullName evidence="2">Uncharacterized protein</fullName>
    </submittedName>
</protein>
<feature type="region of interest" description="Disordered" evidence="1">
    <location>
        <begin position="1"/>
        <end position="20"/>
    </location>
</feature>
<dbReference type="AlphaFoldDB" id="A0ABD2WSC7"/>
<reference evidence="2 3" key="1">
    <citation type="journal article" date="2024" name="bioRxiv">
        <title>A reference genome for Trichogramma kaykai: A tiny desert-dwelling parasitoid wasp with competing sex-ratio distorters.</title>
        <authorList>
            <person name="Culotta J."/>
            <person name="Lindsey A.R."/>
        </authorList>
    </citation>
    <scope>NUCLEOTIDE SEQUENCE [LARGE SCALE GENOMIC DNA]</scope>
    <source>
        <strain evidence="2 3">KSX58</strain>
    </source>
</reference>
<evidence type="ECO:0000313" key="2">
    <source>
        <dbReference type="EMBL" id="KAL3396031.1"/>
    </source>
</evidence>
<evidence type="ECO:0000256" key="1">
    <source>
        <dbReference type="SAM" id="MobiDB-lite"/>
    </source>
</evidence>
<name>A0ABD2WSC7_9HYME</name>
<keyword evidence="3" id="KW-1185">Reference proteome</keyword>